<keyword evidence="3" id="KW-1185">Reference proteome</keyword>
<keyword evidence="1" id="KW-0472">Membrane</keyword>
<dbReference type="RefSeq" id="WP_183197863.1">
    <property type="nucleotide sequence ID" value="NZ_JACIEK010000001.1"/>
</dbReference>
<dbReference type="EMBL" id="JACIEK010000001">
    <property type="protein sequence ID" value="MBB3996870.1"/>
    <property type="molecule type" value="Genomic_DNA"/>
</dbReference>
<reference evidence="2 3" key="1">
    <citation type="submission" date="2020-08" db="EMBL/GenBank/DDBJ databases">
        <title>Genomic Encyclopedia of Type Strains, Phase IV (KMG-IV): sequencing the most valuable type-strain genomes for metagenomic binning, comparative biology and taxonomic classification.</title>
        <authorList>
            <person name="Goeker M."/>
        </authorList>
    </citation>
    <scope>NUCLEOTIDE SEQUENCE [LARGE SCALE GENOMIC DNA]</scope>
    <source>
        <strain evidence="2 3">DSM 102238</strain>
    </source>
</reference>
<organism evidence="2 3">
    <name type="scientific">Aureimonas pseudogalii</name>
    <dbReference type="NCBI Taxonomy" id="1744844"/>
    <lineage>
        <taxon>Bacteria</taxon>
        <taxon>Pseudomonadati</taxon>
        <taxon>Pseudomonadota</taxon>
        <taxon>Alphaproteobacteria</taxon>
        <taxon>Hyphomicrobiales</taxon>
        <taxon>Aurantimonadaceae</taxon>
        <taxon>Aureimonas</taxon>
    </lineage>
</organism>
<protein>
    <recommendedName>
        <fullName evidence="4">Phospholipase A2 domain-containing protein</fullName>
    </recommendedName>
</protein>
<name>A0A7W6EDW6_9HYPH</name>
<evidence type="ECO:0000313" key="3">
    <source>
        <dbReference type="Proteomes" id="UP000542776"/>
    </source>
</evidence>
<proteinExistence type="predicted"/>
<keyword evidence="1" id="KW-0812">Transmembrane</keyword>
<gene>
    <name evidence="2" type="ORF">GGR04_000691</name>
</gene>
<dbReference type="Proteomes" id="UP000542776">
    <property type="component" value="Unassembled WGS sequence"/>
</dbReference>
<dbReference type="AlphaFoldDB" id="A0A7W6EDW6"/>
<feature type="transmembrane region" description="Helical" evidence="1">
    <location>
        <begin position="54"/>
        <end position="74"/>
    </location>
</feature>
<evidence type="ECO:0000313" key="2">
    <source>
        <dbReference type="EMBL" id="MBB3996870.1"/>
    </source>
</evidence>
<sequence>MDWCTGFPETWGGVDIAPCCRAHDLAYETGAPKIAADLDLAACFATTTGDGVTALAVLAAVLVLGGPFYLRAWLHRRRR</sequence>
<keyword evidence="1" id="KW-1133">Transmembrane helix</keyword>
<evidence type="ECO:0008006" key="4">
    <source>
        <dbReference type="Google" id="ProtNLM"/>
    </source>
</evidence>
<accession>A0A7W6EDW6</accession>
<comment type="caution">
    <text evidence="2">The sequence shown here is derived from an EMBL/GenBank/DDBJ whole genome shotgun (WGS) entry which is preliminary data.</text>
</comment>
<evidence type="ECO:0000256" key="1">
    <source>
        <dbReference type="SAM" id="Phobius"/>
    </source>
</evidence>